<protein>
    <recommendedName>
        <fullName evidence="3">Lipoprotein</fullName>
    </recommendedName>
</protein>
<keyword evidence="2" id="KW-1185">Reference proteome</keyword>
<accession>A0ABM9HTI6</accession>
<gene>
    <name evidence="1" type="ORF">R83534S58_LOCUS1964</name>
</gene>
<dbReference type="EMBL" id="CAMXCH010000004">
    <property type="protein sequence ID" value="CAI3955266.1"/>
    <property type="molecule type" value="Genomic_DNA"/>
</dbReference>
<organism evidence="1 2">
    <name type="scientific">Commensalibacter papalotli</name>
    <name type="common">ex Botero et al. 2024</name>
    <dbReference type="NCBI Taxonomy" id="2972766"/>
    <lineage>
        <taxon>Bacteria</taxon>
        <taxon>Pseudomonadati</taxon>
        <taxon>Pseudomonadota</taxon>
        <taxon>Alphaproteobacteria</taxon>
        <taxon>Acetobacterales</taxon>
        <taxon>Acetobacteraceae</taxon>
    </lineage>
</organism>
<dbReference type="RefSeq" id="WP_282024572.1">
    <property type="nucleotide sequence ID" value="NZ_CAMXCH010000004.1"/>
</dbReference>
<evidence type="ECO:0000313" key="2">
    <source>
        <dbReference type="Proteomes" id="UP001154272"/>
    </source>
</evidence>
<evidence type="ECO:0000313" key="1">
    <source>
        <dbReference type="EMBL" id="CAI3955266.1"/>
    </source>
</evidence>
<dbReference type="Proteomes" id="UP001154272">
    <property type="component" value="Unassembled WGS sequence"/>
</dbReference>
<reference evidence="1" key="1">
    <citation type="submission" date="2022-10" db="EMBL/GenBank/DDBJ databases">
        <authorList>
            <person name="Botero Cardona J."/>
        </authorList>
    </citation>
    <scope>NUCLEOTIDE SEQUENCE</scope>
    <source>
        <strain evidence="1">R-83534</strain>
    </source>
</reference>
<proteinExistence type="predicted"/>
<sequence>MINKIGQSLLGLSLCFMVSGCPSIYNSEYYIPVDNQVGDAQPLSKNDIIRVVIPSNFSQNLVKANSNNINKNDQMYIMDVVMYIALAKHETEKRLQNLGLNVINTGYHSGGNGHPTVIALVDSSPIEGFEESETHTWDAPVFTDDMGRTTLSEKQGVTINYKTYYYKVKLVRPEGKGNSLFECNSSNESRDYCIAPANPSNYQTIFTGYATLTTDNTTTGINVSHLTTAVFYNYPNMMGKKWV</sequence>
<name>A0ABM9HTI6_9PROT</name>
<dbReference type="PROSITE" id="PS51257">
    <property type="entry name" value="PROKAR_LIPOPROTEIN"/>
    <property type="match status" value="1"/>
</dbReference>
<evidence type="ECO:0008006" key="3">
    <source>
        <dbReference type="Google" id="ProtNLM"/>
    </source>
</evidence>
<comment type="caution">
    <text evidence="1">The sequence shown here is derived from an EMBL/GenBank/DDBJ whole genome shotgun (WGS) entry which is preliminary data.</text>
</comment>